<dbReference type="InterPro" id="IPR004827">
    <property type="entry name" value="bZIP"/>
</dbReference>
<dbReference type="EMBL" id="JBJXBP010000006">
    <property type="protein sequence ID" value="KAL3825789.1"/>
    <property type="molecule type" value="Genomic_DNA"/>
</dbReference>
<evidence type="ECO:0000256" key="4">
    <source>
        <dbReference type="ARBA" id="ARBA00023125"/>
    </source>
</evidence>
<dbReference type="InterPro" id="IPR046347">
    <property type="entry name" value="bZIP_sf"/>
</dbReference>
<dbReference type="PROSITE" id="PS50217">
    <property type="entry name" value="BZIP"/>
    <property type="match status" value="1"/>
</dbReference>
<dbReference type="SMART" id="SM00338">
    <property type="entry name" value="BRLZ"/>
    <property type="match status" value="1"/>
</dbReference>
<dbReference type="InterPro" id="IPR045314">
    <property type="entry name" value="bZIP_plant_GBF1"/>
</dbReference>
<dbReference type="PANTHER" id="PTHR45967:SF28">
    <property type="entry name" value="BASIC-LEUCINE ZIPPER (BZIP) TRANSCRIPTION FACTOR FAMILY PROTEIN"/>
    <property type="match status" value="1"/>
</dbReference>
<evidence type="ECO:0000256" key="1">
    <source>
        <dbReference type="ARBA" id="ARBA00004123"/>
    </source>
</evidence>
<evidence type="ECO:0000256" key="5">
    <source>
        <dbReference type="ARBA" id="ARBA00023163"/>
    </source>
</evidence>
<dbReference type="PANTHER" id="PTHR45967">
    <property type="entry name" value="G-BOX-BINDING FACTOR 3-RELATED"/>
    <property type="match status" value="1"/>
</dbReference>
<sequence length="407" mass="45847">MSCRKARAAEVVGDDDDDDEMVIFELEAAEALAGLGRSSSSAVDSIGGGKATSYIPTDRDMADQKCCGYASNQVLIHLESEKTVETIPNKFCSTSHQSSYSTSTTKSRKNMNEDEKEARKLRRILANRESARETIRRRQSIYLELTRKAAELTEENENLKKGKELAVEEYNSLKDRNKFLRTWMAKIKKAKSGEMQEEPSSSKANISHSATTNTPFFPSLVPYFWPSVPPSSNVFQFQCPDHNDITTSSQFLAPNRDTPYCSHLNSTPPFYVLPVPWLFPYHPNNTMVHSNYVGTNDDQNEILSSDNNPMSFDLNLRAEDSSSPRTMPQEAWFTFPTEGQHTSSVLVPDVDAVSSHEHIKHGLAQTNHEPNICPLKKPEESFAASEARRRRKELMKLKNTHCHHAPT</sequence>
<keyword evidence="3" id="KW-0805">Transcription regulation</keyword>
<dbReference type="InterPro" id="IPR044827">
    <property type="entry name" value="GBF-like"/>
</dbReference>
<dbReference type="Pfam" id="PF00170">
    <property type="entry name" value="bZIP_1"/>
    <property type="match status" value="1"/>
</dbReference>
<keyword evidence="10" id="KW-1185">Reference proteome</keyword>
<keyword evidence="6" id="KW-0539">Nucleus</keyword>
<feature type="domain" description="BZIP" evidence="8">
    <location>
        <begin position="117"/>
        <end position="180"/>
    </location>
</feature>
<dbReference type="CDD" id="cd14702">
    <property type="entry name" value="bZIP_plant_GBF1"/>
    <property type="match status" value="1"/>
</dbReference>
<evidence type="ECO:0000313" key="9">
    <source>
        <dbReference type="EMBL" id="KAL3825789.1"/>
    </source>
</evidence>
<dbReference type="GO" id="GO:0003677">
    <property type="term" value="F:DNA binding"/>
    <property type="evidence" value="ECO:0007669"/>
    <property type="project" value="UniProtKB-KW"/>
</dbReference>
<evidence type="ECO:0000256" key="3">
    <source>
        <dbReference type="ARBA" id="ARBA00023015"/>
    </source>
</evidence>
<dbReference type="Proteomes" id="UP001634393">
    <property type="component" value="Unassembled WGS sequence"/>
</dbReference>
<name>A0ABD3SMH7_9LAMI</name>
<feature type="region of interest" description="Disordered" evidence="7">
    <location>
        <begin position="93"/>
        <end position="117"/>
    </location>
</feature>
<keyword evidence="4" id="KW-0238">DNA-binding</keyword>
<reference evidence="9 10" key="1">
    <citation type="submission" date="2024-12" db="EMBL/GenBank/DDBJ databases">
        <title>The unique morphological basis and parallel evolutionary history of personate flowers in Penstemon.</title>
        <authorList>
            <person name="Depatie T.H."/>
            <person name="Wessinger C.A."/>
        </authorList>
    </citation>
    <scope>NUCLEOTIDE SEQUENCE [LARGE SCALE GENOMIC DNA]</scope>
    <source>
        <strain evidence="9">WTNN_2</strain>
        <tissue evidence="9">Leaf</tissue>
    </source>
</reference>
<organism evidence="9 10">
    <name type="scientific">Penstemon smallii</name>
    <dbReference type="NCBI Taxonomy" id="265156"/>
    <lineage>
        <taxon>Eukaryota</taxon>
        <taxon>Viridiplantae</taxon>
        <taxon>Streptophyta</taxon>
        <taxon>Embryophyta</taxon>
        <taxon>Tracheophyta</taxon>
        <taxon>Spermatophyta</taxon>
        <taxon>Magnoliopsida</taxon>
        <taxon>eudicotyledons</taxon>
        <taxon>Gunneridae</taxon>
        <taxon>Pentapetalae</taxon>
        <taxon>asterids</taxon>
        <taxon>lamiids</taxon>
        <taxon>Lamiales</taxon>
        <taxon>Plantaginaceae</taxon>
        <taxon>Cheloneae</taxon>
        <taxon>Penstemon</taxon>
    </lineage>
</organism>
<evidence type="ECO:0000256" key="2">
    <source>
        <dbReference type="ARBA" id="ARBA00007163"/>
    </source>
</evidence>
<evidence type="ECO:0000259" key="8">
    <source>
        <dbReference type="PROSITE" id="PS50217"/>
    </source>
</evidence>
<comment type="caution">
    <text evidence="9">The sequence shown here is derived from an EMBL/GenBank/DDBJ whole genome shotgun (WGS) entry which is preliminary data.</text>
</comment>
<protein>
    <recommendedName>
        <fullName evidence="8">BZIP domain-containing protein</fullName>
    </recommendedName>
</protein>
<feature type="compositionally biased region" description="Low complexity" evidence="7">
    <location>
        <begin position="93"/>
        <end position="105"/>
    </location>
</feature>
<gene>
    <name evidence="9" type="ORF">ACJIZ3_021818</name>
</gene>
<proteinExistence type="inferred from homology"/>
<accession>A0ABD3SMH7</accession>
<dbReference type="SUPFAM" id="SSF57959">
    <property type="entry name" value="Leucine zipper domain"/>
    <property type="match status" value="1"/>
</dbReference>
<evidence type="ECO:0000256" key="6">
    <source>
        <dbReference type="ARBA" id="ARBA00023242"/>
    </source>
</evidence>
<keyword evidence="5" id="KW-0804">Transcription</keyword>
<dbReference type="AlphaFoldDB" id="A0ABD3SMH7"/>
<evidence type="ECO:0000256" key="7">
    <source>
        <dbReference type="SAM" id="MobiDB-lite"/>
    </source>
</evidence>
<comment type="similarity">
    <text evidence="2">Belongs to the bZIP family.</text>
</comment>
<comment type="subcellular location">
    <subcellularLocation>
        <location evidence="1">Nucleus</location>
    </subcellularLocation>
</comment>
<dbReference type="GO" id="GO:0005634">
    <property type="term" value="C:nucleus"/>
    <property type="evidence" value="ECO:0007669"/>
    <property type="project" value="UniProtKB-SubCell"/>
</dbReference>
<evidence type="ECO:0000313" key="10">
    <source>
        <dbReference type="Proteomes" id="UP001634393"/>
    </source>
</evidence>